<evidence type="ECO:0000256" key="1">
    <source>
        <dbReference type="SAM" id="Coils"/>
    </source>
</evidence>
<feature type="coiled-coil region" evidence="1">
    <location>
        <begin position="27"/>
        <end position="61"/>
    </location>
</feature>
<accession>A0A6G9LML2</accession>
<protein>
    <submittedName>
        <fullName evidence="2">Uncharacterized protein</fullName>
    </submittedName>
</protein>
<evidence type="ECO:0000313" key="3">
    <source>
        <dbReference type="Proteomes" id="UP000501773"/>
    </source>
</evidence>
<keyword evidence="3" id="KW-1185">Reference proteome</keyword>
<name>A0A6G9LML2_9CAUD</name>
<dbReference type="Proteomes" id="UP000501773">
    <property type="component" value="Segment"/>
</dbReference>
<gene>
    <name evidence="2" type="ORF">nattely_64</name>
</gene>
<proteinExistence type="predicted"/>
<organism evidence="2 3">
    <name type="scientific">Enterococcus phage nattely</name>
    <dbReference type="NCBI Taxonomy" id="2719593"/>
    <lineage>
        <taxon>Viruses</taxon>
        <taxon>Duplodnaviria</taxon>
        <taxon>Heunggongvirae</taxon>
        <taxon>Uroviricota</taxon>
        <taxon>Caudoviricetes</taxon>
        <taxon>Andrewesvirinae</taxon>
        <taxon>Vipetofemvirus</taxon>
        <taxon>Vipetofemvirus nattely</taxon>
    </lineage>
</organism>
<sequence>MDKKEHELLSKQLRDSYEAYNISLNDIVRKEREINKMDLEISRLSAQIDGIKAEKRKEEQLLLLDKADSERYKEQLEKIKDKIFEGMLNNG</sequence>
<evidence type="ECO:0000313" key="2">
    <source>
        <dbReference type="EMBL" id="QIQ66231.1"/>
    </source>
</evidence>
<dbReference type="EMBL" id="MT119360">
    <property type="protein sequence ID" value="QIQ66231.1"/>
    <property type="molecule type" value="Genomic_DNA"/>
</dbReference>
<keyword evidence="1" id="KW-0175">Coiled coil</keyword>
<reference evidence="3" key="1">
    <citation type="submission" date="2020-02" db="EMBL/GenBank/DDBJ databases">
        <authorList>
            <person name="Olsen N.S."/>
            <person name="Forero-Junco L."/>
            <person name="Kot W."/>
            <person name="Hansen L.H."/>
        </authorList>
    </citation>
    <scope>NUCLEOTIDE SEQUENCE [LARGE SCALE GENOMIC DNA]</scope>
</reference>